<sequence length="176" mass="20019">MSHTKQYDSRFDEYVDLSKDDIVEDFDKLIAIVSDIIDQPNCETFPQDKNGCISLDDPILEQPDALAFAEEASDVEADVKIGKMSFKSRVFMSDTASSMLAFKKYPTRDDYANVARTVLKEYPFLKSAPGSGTPYKELESRFKAFQRPKKDANCSNPPTEWKSKTIRKHLGISSYY</sequence>
<proteinExistence type="predicted"/>
<dbReference type="AlphaFoldDB" id="A0A1X7STT4"/>
<name>A0A1X7STT4_AMPQE</name>
<dbReference type="InParanoid" id="A0A1X7STT4"/>
<protein>
    <submittedName>
        <fullName evidence="1">Uncharacterized protein</fullName>
    </submittedName>
</protein>
<dbReference type="EnsemblMetazoa" id="Aqu2.1.05498_001">
    <property type="protein sequence ID" value="Aqu2.1.05498_001"/>
    <property type="gene ID" value="Aqu2.1.05498"/>
</dbReference>
<organism evidence="1">
    <name type="scientific">Amphimedon queenslandica</name>
    <name type="common">Sponge</name>
    <dbReference type="NCBI Taxonomy" id="400682"/>
    <lineage>
        <taxon>Eukaryota</taxon>
        <taxon>Metazoa</taxon>
        <taxon>Porifera</taxon>
        <taxon>Demospongiae</taxon>
        <taxon>Heteroscleromorpha</taxon>
        <taxon>Haplosclerida</taxon>
        <taxon>Niphatidae</taxon>
        <taxon>Amphimedon</taxon>
    </lineage>
</organism>
<evidence type="ECO:0000313" key="1">
    <source>
        <dbReference type="EnsemblMetazoa" id="Aqu2.1.05498_001"/>
    </source>
</evidence>
<accession>A0A1X7STT4</accession>
<reference evidence="1" key="1">
    <citation type="submission" date="2017-05" db="UniProtKB">
        <authorList>
            <consortium name="EnsemblMetazoa"/>
        </authorList>
    </citation>
    <scope>IDENTIFICATION</scope>
</reference>